<protein>
    <submittedName>
        <fullName evidence="1">Uncharacterized protein</fullName>
    </submittedName>
</protein>
<name>A0ACB9H851_CICIN</name>
<comment type="caution">
    <text evidence="1">The sequence shown here is derived from an EMBL/GenBank/DDBJ whole genome shotgun (WGS) entry which is preliminary data.</text>
</comment>
<proteinExistence type="predicted"/>
<sequence length="387" mass="41265">MDHLMVVLLSICYILFGPKIASGSTFDVTSYGAIGDGTTDDLQAFIHAWADVCGDSSPDPTLIIPPSKTFLVSPVAFNGPCKSSTLHIQLQGNIIAPLTLDGWNDCPHNQFWLEFRLVQGLTIDGPGQFDGQGSIWWGNQALHFNACNGLRLRGTRHINSPKLHISIIGCKDVDLGNLQILAPGNSPNTDGINIGGSSHVNIHDSTIQTGDDCVAINGGIMDLNVSGVLCGPGHGISIGSLGENGRHDTVEQVRVEHCNITGTTNGLRIKTVPNGTGYARDITFQDIFLQNVRNPILIDQHYCSSSAEFADCSAPPSAPAVQVSDVRYMNIHGSSATKKAINFNCSGRFKCTGIVTNNVKITGDGDFAFCNNTVGNFIDTVPIVTCD</sequence>
<gene>
    <name evidence="1" type="ORF">L2E82_05923</name>
</gene>
<reference evidence="2" key="1">
    <citation type="journal article" date="2022" name="Mol. Ecol. Resour.">
        <title>The genomes of chicory, endive, great burdock and yacon provide insights into Asteraceae palaeo-polyploidization history and plant inulin production.</title>
        <authorList>
            <person name="Fan W."/>
            <person name="Wang S."/>
            <person name="Wang H."/>
            <person name="Wang A."/>
            <person name="Jiang F."/>
            <person name="Liu H."/>
            <person name="Zhao H."/>
            <person name="Xu D."/>
            <person name="Zhang Y."/>
        </authorList>
    </citation>
    <scope>NUCLEOTIDE SEQUENCE [LARGE SCALE GENOMIC DNA]</scope>
    <source>
        <strain evidence="2">cv. Punajuju</strain>
    </source>
</reference>
<evidence type="ECO:0000313" key="1">
    <source>
        <dbReference type="EMBL" id="KAI3792054.1"/>
    </source>
</evidence>
<evidence type="ECO:0000313" key="2">
    <source>
        <dbReference type="Proteomes" id="UP001055811"/>
    </source>
</evidence>
<organism evidence="1 2">
    <name type="scientific">Cichorium intybus</name>
    <name type="common">Chicory</name>
    <dbReference type="NCBI Taxonomy" id="13427"/>
    <lineage>
        <taxon>Eukaryota</taxon>
        <taxon>Viridiplantae</taxon>
        <taxon>Streptophyta</taxon>
        <taxon>Embryophyta</taxon>
        <taxon>Tracheophyta</taxon>
        <taxon>Spermatophyta</taxon>
        <taxon>Magnoliopsida</taxon>
        <taxon>eudicotyledons</taxon>
        <taxon>Gunneridae</taxon>
        <taxon>Pentapetalae</taxon>
        <taxon>asterids</taxon>
        <taxon>campanulids</taxon>
        <taxon>Asterales</taxon>
        <taxon>Asteraceae</taxon>
        <taxon>Cichorioideae</taxon>
        <taxon>Cichorieae</taxon>
        <taxon>Cichoriinae</taxon>
        <taxon>Cichorium</taxon>
    </lineage>
</organism>
<dbReference type="EMBL" id="CM042009">
    <property type="protein sequence ID" value="KAI3792054.1"/>
    <property type="molecule type" value="Genomic_DNA"/>
</dbReference>
<reference evidence="1 2" key="2">
    <citation type="journal article" date="2022" name="Mol. Ecol. Resour.">
        <title>The genomes of chicory, endive, great burdock and yacon provide insights into Asteraceae paleo-polyploidization history and plant inulin production.</title>
        <authorList>
            <person name="Fan W."/>
            <person name="Wang S."/>
            <person name="Wang H."/>
            <person name="Wang A."/>
            <person name="Jiang F."/>
            <person name="Liu H."/>
            <person name="Zhao H."/>
            <person name="Xu D."/>
            <person name="Zhang Y."/>
        </authorList>
    </citation>
    <scope>NUCLEOTIDE SEQUENCE [LARGE SCALE GENOMIC DNA]</scope>
    <source>
        <strain evidence="2">cv. Punajuju</strain>
        <tissue evidence="1">Leaves</tissue>
    </source>
</reference>
<dbReference type="Proteomes" id="UP001055811">
    <property type="component" value="Linkage Group LG01"/>
</dbReference>
<accession>A0ACB9H851</accession>
<keyword evidence="2" id="KW-1185">Reference proteome</keyword>